<dbReference type="EMBL" id="KZ288227">
    <property type="protein sequence ID" value="PBC31834.1"/>
    <property type="molecule type" value="Genomic_DNA"/>
</dbReference>
<evidence type="ECO:0000313" key="6">
    <source>
        <dbReference type="Proteomes" id="UP000242457"/>
    </source>
</evidence>
<dbReference type="GO" id="GO:0030134">
    <property type="term" value="C:COPII-coated ER to Golgi transport vesicle"/>
    <property type="evidence" value="ECO:0007669"/>
    <property type="project" value="TreeGrafter"/>
</dbReference>
<organism evidence="5 6">
    <name type="scientific">Apis cerana cerana</name>
    <name type="common">Oriental honeybee</name>
    <dbReference type="NCBI Taxonomy" id="94128"/>
    <lineage>
        <taxon>Eukaryota</taxon>
        <taxon>Metazoa</taxon>
        <taxon>Ecdysozoa</taxon>
        <taxon>Arthropoda</taxon>
        <taxon>Hexapoda</taxon>
        <taxon>Insecta</taxon>
        <taxon>Pterygota</taxon>
        <taxon>Neoptera</taxon>
        <taxon>Endopterygota</taxon>
        <taxon>Hymenoptera</taxon>
        <taxon>Apocrita</taxon>
        <taxon>Aculeata</taxon>
        <taxon>Apoidea</taxon>
        <taxon>Anthophila</taxon>
        <taxon>Apidae</taxon>
        <taxon>Apis</taxon>
    </lineage>
</organism>
<feature type="region of interest" description="Disordered" evidence="2">
    <location>
        <begin position="1083"/>
        <end position="1108"/>
    </location>
</feature>
<feature type="compositionally biased region" description="Polar residues" evidence="2">
    <location>
        <begin position="93"/>
        <end position="114"/>
    </location>
</feature>
<gene>
    <name evidence="5" type="ORF">APICC_09369</name>
</gene>
<evidence type="ECO:0000259" key="4">
    <source>
        <dbReference type="PROSITE" id="PS51043"/>
    </source>
</evidence>
<evidence type="ECO:0000313" key="5">
    <source>
        <dbReference type="EMBL" id="PBC31834.1"/>
    </source>
</evidence>
<dbReference type="Proteomes" id="UP000242457">
    <property type="component" value="Unassembled WGS sequence"/>
</dbReference>
<dbReference type="PANTHER" id="PTHR23509">
    <property type="entry name" value="PA-PL1 PHOSPHOLIPASE FAMILY"/>
    <property type="match status" value="1"/>
</dbReference>
<dbReference type="InterPro" id="IPR004177">
    <property type="entry name" value="DDHD_dom"/>
</dbReference>
<dbReference type="PROSITE" id="PS51043">
    <property type="entry name" value="DDHD"/>
    <property type="match status" value="1"/>
</dbReference>
<feature type="domain" description="WWE" evidence="3">
    <location>
        <begin position="734"/>
        <end position="816"/>
    </location>
</feature>
<dbReference type="GO" id="GO:0004620">
    <property type="term" value="F:phospholipase activity"/>
    <property type="evidence" value="ECO:0007669"/>
    <property type="project" value="TreeGrafter"/>
</dbReference>
<proteinExistence type="inferred from homology"/>
<reference evidence="5 6" key="1">
    <citation type="submission" date="2014-07" db="EMBL/GenBank/DDBJ databases">
        <title>Genomic and transcriptomic analysis on Apis cerana provide comprehensive insights into honey bee biology.</title>
        <authorList>
            <person name="Diao Q."/>
            <person name="Sun L."/>
            <person name="Zheng H."/>
            <person name="Zheng H."/>
            <person name="Xu S."/>
            <person name="Wang S."/>
            <person name="Zeng Z."/>
            <person name="Hu F."/>
            <person name="Su S."/>
            <person name="Wu J."/>
        </authorList>
    </citation>
    <scope>NUCLEOTIDE SEQUENCE [LARGE SCALE GENOMIC DNA]</scope>
    <source>
        <tissue evidence="5">Pupae without intestine</tissue>
    </source>
</reference>
<dbReference type="InterPro" id="IPR057825">
    <property type="entry name" value="WWE_SEC23-DDH2"/>
</dbReference>
<feature type="domain" description="DDHD" evidence="4">
    <location>
        <begin position="1140"/>
        <end position="1342"/>
    </location>
</feature>
<dbReference type="InterPro" id="IPR004170">
    <property type="entry name" value="WWE_dom"/>
</dbReference>
<evidence type="ECO:0000256" key="1">
    <source>
        <dbReference type="ARBA" id="ARBA00038464"/>
    </source>
</evidence>
<dbReference type="STRING" id="94128.A0A2A3EK18"/>
<dbReference type="GO" id="GO:0046872">
    <property type="term" value="F:metal ion binding"/>
    <property type="evidence" value="ECO:0007669"/>
    <property type="project" value="InterPro"/>
</dbReference>
<name>A0A2A3EK18_APICC</name>
<keyword evidence="6" id="KW-1185">Reference proteome</keyword>
<comment type="similarity">
    <text evidence="1">Belongs to the PA-PLA1 family.</text>
</comment>
<dbReference type="SMART" id="SM01127">
    <property type="entry name" value="DDHD"/>
    <property type="match status" value="1"/>
</dbReference>
<evidence type="ECO:0000256" key="2">
    <source>
        <dbReference type="SAM" id="MobiDB-lite"/>
    </source>
</evidence>
<dbReference type="Pfam" id="PF23464">
    <property type="entry name" value="WWE_3"/>
    <property type="match status" value="1"/>
</dbReference>
<dbReference type="OrthoDB" id="69269at2759"/>
<accession>A0A2A3EK18</accession>
<feature type="region of interest" description="Disordered" evidence="2">
    <location>
        <begin position="89"/>
        <end position="129"/>
    </location>
</feature>
<dbReference type="PANTHER" id="PTHR23509:SF10">
    <property type="entry name" value="LD21067P"/>
    <property type="match status" value="1"/>
</dbReference>
<evidence type="ECO:0000259" key="3">
    <source>
        <dbReference type="PROSITE" id="PS50918"/>
    </source>
</evidence>
<dbReference type="PROSITE" id="PS50918">
    <property type="entry name" value="WWE"/>
    <property type="match status" value="1"/>
</dbReference>
<dbReference type="Pfam" id="PF02825">
    <property type="entry name" value="WWE"/>
    <property type="match status" value="1"/>
</dbReference>
<feature type="region of interest" description="Disordered" evidence="2">
    <location>
        <begin position="583"/>
        <end position="608"/>
    </location>
</feature>
<feature type="compositionally biased region" description="Polar residues" evidence="2">
    <location>
        <begin position="584"/>
        <end position="594"/>
    </location>
</feature>
<sequence length="1418" mass="156835">MDCYMVLHTSHMDYTSGYFQEFGFHAESNNFVEQEPTNLRNSESLTAVPDTDSEFTPIPLHPEENKNPTSQPTKQGYLTSILSSLPNLSLSSITGDGSQPNQGAENVTGVQNTKPPVPLHDRRDSLRDTSPPVIANFHDSRRANFTGFVEVNPGSGGSLLPAPPQSTVPPTLPSTTNGPISYRLGNQRRLKYAPPPDLTSNASKQYSAPVTQPLLAAHNSVATPSIFNPNESVGTIPTCQPIVEPSISTNSPSLQLSTPEYLSQANSLQESFRSSPVAISGAAYNSTATSRSVTPQNQNSNLGVPASTAQPIPRQVAEPTTPQNTPANVNYFGYDTYGGQRDFPPRTVESSEKGAAAGKNRIEALQIPKEESEVKSGVEAKPSVTFAPVSAVQVTEKLEHLLAEREEVDPSRLPCDETSTKVEDVSVTEPVANYDDAKLTGVEGHNDLSSNVFSRKEGSEITHSTIITCQEANAQQQGKFNGTQSRGVSSNVRSAQQQYYQPQPFLPSSAGFFAEVPDHRRSSNLTYNLPAAEASPSTSYNTDPSKIVTQSASSFFNKPESNASFPVFQYKENTANARELDVANSRNDSQQAACNSPIDPTFADPQVPRSSWDTNRISESVIATCNPAAQSAQQPLFYDPAQFQDELPKQIPTYTPPPATSLTTSYFDNFAGSTQADITSGIGNFEFPPAPSMTVLEPTGSATLNPVQMSINPLSGRAVTDGVPPSFQNLAAGSSDKRMQYRGVYHHWFYRKKVEHKVLWVPFSMQDSLRLEGVHNSTEITPETTVATDGGRYDVDILRRQRSPVYWSGESTEVRRCSWFFKGPTESRYVPYDENTACKLEEEYKQACLLNNWNRRIDLNNGEYIIFHSASVQVHYLTAASPELAASWGNSAGSEDSTYLQGAGSRPRVIKRGLDEFHIEDGEPEKIDHVLFLVHGIGSVCDLKFRTVEEVVDEFRSISLQLVQSHYRTASEQRIVNRIEVLPISWHTTLHSDTGIDKKLQAITLDSISKLRHFTNDTLLDILFYTSPVYCQTIITTVGNELNRLYALFKKRNPDFEGGIYLGGHSLGSLILFDLLCHQKPLSDDKPSENDSESNEEQKQEDVDSSELPNSVLKRRLSKKISYVVGAAGTGQPYIHYTQLHFHPRAFFAFGSPIGMFVTVRGIDMLGEDFALPTCPAFFNIFHPFDPVAYRIEALINPDAPKYRPMLIPHHKGRKRMHLELKETMARVGADLKQKLLDSVRNTWNSVYQLALFHKPDNSTLEREIDKVMEEQLHQTVPEHQANDDAGVELKVGKLNNGRRIDYVLQEAPFEYINEYIFALTSHVCYWLVIFVEMFNTNESESEDTMLLILKEIYGSTGIQTDAQLPALSLQVCPTPNSSTVYETDGLLHNPIMGIDPTAPISEKLVGPPPKSGFVKKS</sequence>
<dbReference type="InterPro" id="IPR058055">
    <property type="entry name" value="PA-PLA1"/>
</dbReference>
<dbReference type="Pfam" id="PF02862">
    <property type="entry name" value="DDHD"/>
    <property type="match status" value="1"/>
</dbReference>
<protein>
    <submittedName>
        <fullName evidence="5">Phospholipase DDHD2</fullName>
    </submittedName>
</protein>
<feature type="region of interest" description="Disordered" evidence="2">
    <location>
        <begin position="41"/>
        <end position="75"/>
    </location>
</feature>